<evidence type="ECO:0000313" key="6">
    <source>
        <dbReference type="EMBL" id="AMB87489.1"/>
    </source>
</evidence>
<proteinExistence type="predicted"/>
<dbReference type="SMART" id="SM00796">
    <property type="entry name" value="AHS1"/>
    <property type="match status" value="1"/>
</dbReference>
<dbReference type="InterPro" id="IPR003833">
    <property type="entry name" value="CT_C_D"/>
</dbReference>
<dbReference type="KEGG" id="pagb:AWM79_20205"/>
<dbReference type="NCBIfam" id="TIGR00370">
    <property type="entry name" value="5-oxoprolinase subunit PxpB"/>
    <property type="match status" value="1"/>
</dbReference>
<dbReference type="Pfam" id="PF02682">
    <property type="entry name" value="CT_C_D"/>
    <property type="match status" value="1"/>
</dbReference>
<dbReference type="GO" id="GO:0016787">
    <property type="term" value="F:hydrolase activity"/>
    <property type="evidence" value="ECO:0007669"/>
    <property type="project" value="UniProtKB-KW"/>
</dbReference>
<dbReference type="GO" id="GO:0005524">
    <property type="term" value="F:ATP binding"/>
    <property type="evidence" value="ECO:0007669"/>
    <property type="project" value="UniProtKB-KW"/>
</dbReference>
<dbReference type="InterPro" id="IPR010016">
    <property type="entry name" value="PxpB"/>
</dbReference>
<keyword evidence="1" id="KW-0547">Nucleotide-binding</keyword>
<keyword evidence="4" id="KW-0472">Membrane</keyword>
<evidence type="ECO:0000313" key="7">
    <source>
        <dbReference type="Proteomes" id="UP000063229"/>
    </source>
</evidence>
<evidence type="ECO:0000259" key="5">
    <source>
        <dbReference type="SMART" id="SM00796"/>
    </source>
</evidence>
<dbReference type="Proteomes" id="UP000063229">
    <property type="component" value="Chromosome"/>
</dbReference>
<keyword evidence="4" id="KW-1133">Transmembrane helix</keyword>
<evidence type="ECO:0000256" key="4">
    <source>
        <dbReference type="SAM" id="Phobius"/>
    </source>
</evidence>
<organism evidence="6 7">
    <name type="scientific">Pseudomonas agarici</name>
    <dbReference type="NCBI Taxonomy" id="46677"/>
    <lineage>
        <taxon>Bacteria</taxon>
        <taxon>Pseudomonadati</taxon>
        <taxon>Pseudomonadota</taxon>
        <taxon>Gammaproteobacteria</taxon>
        <taxon>Pseudomonadales</taxon>
        <taxon>Pseudomonadaceae</taxon>
        <taxon>Pseudomonas</taxon>
    </lineage>
</organism>
<dbReference type="Gene3D" id="3.30.1360.40">
    <property type="match status" value="1"/>
</dbReference>
<sequence>MATPDNKPQVNILGSQGLLLDVTAPAFSEDVQRRVLAIADEAVKQPGVLEAVPGMNNLLIVYAPGLISAAAMTQWLLALWENVCIEKKAGREIEVPVIYGGTQGEDLPELAERAQLDIETFIRLHSEAIYQVAAIGGMPGFPYLSGLDPRLATPRRSIPKMRLDVGDVIIGGQQAGIMPIPAPSGWHVIGHTDLKLFDAHLASPSLLQAGDRIRFSIAGIES</sequence>
<dbReference type="EMBL" id="CP014135">
    <property type="protein sequence ID" value="AMB87489.1"/>
    <property type="molecule type" value="Genomic_DNA"/>
</dbReference>
<protein>
    <submittedName>
        <fullName evidence="6">Allophanate hydrolase</fullName>
    </submittedName>
</protein>
<keyword evidence="4" id="KW-0812">Transmembrane</keyword>
<dbReference type="PANTHER" id="PTHR34698:SF2">
    <property type="entry name" value="5-OXOPROLINASE SUBUNIT B"/>
    <property type="match status" value="1"/>
</dbReference>
<feature type="transmembrane region" description="Helical" evidence="4">
    <location>
        <begin position="59"/>
        <end position="80"/>
    </location>
</feature>
<gene>
    <name evidence="6" type="ORF">AWM79_20205</name>
</gene>
<keyword evidence="3" id="KW-0067">ATP-binding</keyword>
<evidence type="ECO:0000256" key="2">
    <source>
        <dbReference type="ARBA" id="ARBA00022801"/>
    </source>
</evidence>
<dbReference type="STRING" id="46677.AWM79_20205"/>
<keyword evidence="7" id="KW-1185">Reference proteome</keyword>
<dbReference type="SUPFAM" id="SSF160467">
    <property type="entry name" value="PH0987 N-terminal domain-like"/>
    <property type="match status" value="1"/>
</dbReference>
<dbReference type="AlphaFoldDB" id="A0A0X1T6P8"/>
<dbReference type="Gene3D" id="2.40.100.10">
    <property type="entry name" value="Cyclophilin-like"/>
    <property type="match status" value="1"/>
</dbReference>
<dbReference type="InterPro" id="IPR029000">
    <property type="entry name" value="Cyclophilin-like_dom_sf"/>
</dbReference>
<evidence type="ECO:0000256" key="1">
    <source>
        <dbReference type="ARBA" id="ARBA00022741"/>
    </source>
</evidence>
<name>A0A0X1T6P8_PSEAA</name>
<dbReference type="PANTHER" id="PTHR34698">
    <property type="entry name" value="5-OXOPROLINASE SUBUNIT B"/>
    <property type="match status" value="1"/>
</dbReference>
<keyword evidence="2 6" id="KW-0378">Hydrolase</keyword>
<dbReference type="SUPFAM" id="SSF50891">
    <property type="entry name" value="Cyclophilin-like"/>
    <property type="match status" value="1"/>
</dbReference>
<evidence type="ECO:0000256" key="3">
    <source>
        <dbReference type="ARBA" id="ARBA00022840"/>
    </source>
</evidence>
<accession>A0A0X1T6P8</accession>
<feature type="domain" description="Carboxyltransferase" evidence="5">
    <location>
        <begin position="8"/>
        <end position="207"/>
    </location>
</feature>
<reference evidence="6 7" key="1">
    <citation type="submission" date="2016-01" db="EMBL/GenBank/DDBJ databases">
        <authorList>
            <person name="McClelland M."/>
            <person name="Jain A."/>
            <person name="Saraogi P."/>
            <person name="Mendelson R."/>
            <person name="Westerman R."/>
            <person name="SanMiguel P."/>
            <person name="Csonka L."/>
        </authorList>
    </citation>
    <scope>NUCLEOTIDE SEQUENCE [LARGE SCALE GENOMIC DNA]</scope>
    <source>
        <strain evidence="6 7">NCPPB 2472</strain>
    </source>
</reference>